<keyword evidence="7" id="KW-1185">Reference proteome</keyword>
<dbReference type="KEGG" id="dpp:DICPUDRAFT_26917"/>
<gene>
    <name evidence="6" type="ORF">DICPUDRAFT_26917</name>
</gene>
<keyword evidence="3" id="KW-0249">Electron transport</keyword>
<protein>
    <recommendedName>
        <fullName evidence="5">Thioredoxin domain-containing protein</fullName>
    </recommendedName>
</protein>
<dbReference type="OrthoDB" id="25146at2759"/>
<proteinExistence type="predicted"/>
<dbReference type="VEuPathDB" id="AmoebaDB:DICPUDRAFT_26917"/>
<dbReference type="InParanoid" id="F0Z9H6"/>
<name>F0Z9H6_DICPU</name>
<evidence type="ECO:0000256" key="2">
    <source>
        <dbReference type="ARBA" id="ARBA00022448"/>
    </source>
</evidence>
<evidence type="ECO:0000259" key="5">
    <source>
        <dbReference type="Pfam" id="PF00085"/>
    </source>
</evidence>
<accession>F0Z9H6</accession>
<evidence type="ECO:0000256" key="1">
    <source>
        <dbReference type="ARBA" id="ARBA00003318"/>
    </source>
</evidence>
<comment type="function">
    <text evidence="1">Participates in various redox reactions through the reversible oxidation of its active center dithiol to a disulfide and catalyzes dithiol-disulfide exchange reactions.</text>
</comment>
<dbReference type="EMBL" id="GL870958">
    <property type="protein sequence ID" value="EGC39384.1"/>
    <property type="molecule type" value="Genomic_DNA"/>
</dbReference>
<feature type="non-terminal residue" evidence="6">
    <location>
        <position position="1"/>
    </location>
</feature>
<dbReference type="SUPFAM" id="SSF52833">
    <property type="entry name" value="Thioredoxin-like"/>
    <property type="match status" value="1"/>
</dbReference>
<dbReference type="InterPro" id="IPR013766">
    <property type="entry name" value="Thioredoxin_domain"/>
</dbReference>
<dbReference type="STRING" id="5786.F0Z9H6"/>
<dbReference type="CDD" id="cd02947">
    <property type="entry name" value="TRX_family"/>
    <property type="match status" value="1"/>
</dbReference>
<dbReference type="AlphaFoldDB" id="F0Z9H6"/>
<evidence type="ECO:0000256" key="3">
    <source>
        <dbReference type="ARBA" id="ARBA00022982"/>
    </source>
</evidence>
<dbReference type="Pfam" id="PF00085">
    <property type="entry name" value="Thioredoxin"/>
    <property type="match status" value="1"/>
</dbReference>
<sequence length="75" mass="8505">CSTCHTTTPIFLRKGKQYTDIVFLKVDIDKISELDLCKEITGIPTFKSYRNKVKVDEFTGDNEAHLEKLIIGLDG</sequence>
<evidence type="ECO:0000313" key="6">
    <source>
        <dbReference type="EMBL" id="EGC39384.1"/>
    </source>
</evidence>
<dbReference type="PANTHER" id="PTHR46115">
    <property type="entry name" value="THIOREDOXIN-LIKE PROTEIN 1"/>
    <property type="match status" value="1"/>
</dbReference>
<organism evidence="6 7">
    <name type="scientific">Dictyostelium purpureum</name>
    <name type="common">Slime mold</name>
    <dbReference type="NCBI Taxonomy" id="5786"/>
    <lineage>
        <taxon>Eukaryota</taxon>
        <taxon>Amoebozoa</taxon>
        <taxon>Evosea</taxon>
        <taxon>Eumycetozoa</taxon>
        <taxon>Dictyostelia</taxon>
        <taxon>Dictyosteliales</taxon>
        <taxon>Dictyosteliaceae</taxon>
        <taxon>Dictyostelium</taxon>
    </lineage>
</organism>
<evidence type="ECO:0000313" key="7">
    <source>
        <dbReference type="Proteomes" id="UP000001064"/>
    </source>
</evidence>
<dbReference type="Gene3D" id="3.40.30.10">
    <property type="entry name" value="Glutaredoxin"/>
    <property type="match status" value="1"/>
</dbReference>
<dbReference type="GeneID" id="10509991"/>
<feature type="domain" description="Thioredoxin" evidence="5">
    <location>
        <begin position="1"/>
        <end position="70"/>
    </location>
</feature>
<evidence type="ECO:0000256" key="4">
    <source>
        <dbReference type="ARBA" id="ARBA00023157"/>
    </source>
</evidence>
<reference evidence="7" key="1">
    <citation type="journal article" date="2011" name="Genome Biol.">
        <title>Comparative genomics of the social amoebae Dictyostelium discoideum and Dictyostelium purpureum.</title>
        <authorList>
            <consortium name="US DOE Joint Genome Institute (JGI-PGF)"/>
            <person name="Sucgang R."/>
            <person name="Kuo A."/>
            <person name="Tian X."/>
            <person name="Salerno W."/>
            <person name="Parikh A."/>
            <person name="Feasley C.L."/>
            <person name="Dalin E."/>
            <person name="Tu H."/>
            <person name="Huang E."/>
            <person name="Barry K."/>
            <person name="Lindquist E."/>
            <person name="Shapiro H."/>
            <person name="Bruce D."/>
            <person name="Schmutz J."/>
            <person name="Salamov A."/>
            <person name="Fey P."/>
            <person name="Gaudet P."/>
            <person name="Anjard C."/>
            <person name="Babu M.M."/>
            <person name="Basu S."/>
            <person name="Bushmanova Y."/>
            <person name="van der Wel H."/>
            <person name="Katoh-Kurasawa M."/>
            <person name="Dinh C."/>
            <person name="Coutinho P.M."/>
            <person name="Saito T."/>
            <person name="Elias M."/>
            <person name="Schaap P."/>
            <person name="Kay R.R."/>
            <person name="Henrissat B."/>
            <person name="Eichinger L."/>
            <person name="Rivero F."/>
            <person name="Putnam N.H."/>
            <person name="West C.M."/>
            <person name="Loomis W.F."/>
            <person name="Chisholm R.L."/>
            <person name="Shaulsky G."/>
            <person name="Strassmann J.E."/>
            <person name="Queller D.C."/>
            <person name="Kuspa A."/>
            <person name="Grigoriev I.V."/>
        </authorList>
    </citation>
    <scope>NUCLEOTIDE SEQUENCE [LARGE SCALE GENOMIC DNA]</scope>
    <source>
        <strain evidence="7">QSDP1</strain>
    </source>
</reference>
<dbReference type="InterPro" id="IPR036249">
    <property type="entry name" value="Thioredoxin-like_sf"/>
</dbReference>
<dbReference type="RefSeq" id="XP_003284058.1">
    <property type="nucleotide sequence ID" value="XM_003284010.1"/>
</dbReference>
<keyword evidence="2" id="KW-0813">Transport</keyword>
<dbReference type="Proteomes" id="UP000001064">
    <property type="component" value="Unassembled WGS sequence"/>
</dbReference>
<keyword evidence="4" id="KW-1015">Disulfide bond</keyword>